<comment type="similarity">
    <text evidence="1 8">Belongs to the cytochrome P450 family.</text>
</comment>
<evidence type="ECO:0008006" key="11">
    <source>
        <dbReference type="Google" id="ProtNLM"/>
    </source>
</evidence>
<keyword evidence="10" id="KW-1185">Reference proteome</keyword>
<evidence type="ECO:0000256" key="5">
    <source>
        <dbReference type="ARBA" id="ARBA00023004"/>
    </source>
</evidence>
<comment type="cofactor">
    <cofactor evidence="7">
        <name>heme</name>
        <dbReference type="ChEBI" id="CHEBI:30413"/>
    </cofactor>
</comment>
<protein>
    <recommendedName>
        <fullName evidence="11">Cytochrome P450</fullName>
    </recommendedName>
</protein>
<name>A0A8J8T2Q8_HALGN</name>
<evidence type="ECO:0000256" key="7">
    <source>
        <dbReference type="PIRSR" id="PIRSR602401-1"/>
    </source>
</evidence>
<dbReference type="PROSITE" id="PS00086">
    <property type="entry name" value="CYTOCHROME_P450"/>
    <property type="match status" value="1"/>
</dbReference>
<keyword evidence="3 7" id="KW-0479">Metal-binding</keyword>
<keyword evidence="5 7" id="KW-0408">Iron</keyword>
<dbReference type="EMBL" id="RRYP01008003">
    <property type="protein sequence ID" value="TNV80087.1"/>
    <property type="molecule type" value="Genomic_DNA"/>
</dbReference>
<evidence type="ECO:0000313" key="10">
    <source>
        <dbReference type="Proteomes" id="UP000785679"/>
    </source>
</evidence>
<dbReference type="InterPro" id="IPR002401">
    <property type="entry name" value="Cyt_P450_E_grp-I"/>
</dbReference>
<comment type="caution">
    <text evidence="9">The sequence shown here is derived from an EMBL/GenBank/DDBJ whole genome shotgun (WGS) entry which is preliminary data.</text>
</comment>
<dbReference type="GO" id="GO:0020037">
    <property type="term" value="F:heme binding"/>
    <property type="evidence" value="ECO:0007669"/>
    <property type="project" value="InterPro"/>
</dbReference>
<dbReference type="GO" id="GO:0005506">
    <property type="term" value="F:iron ion binding"/>
    <property type="evidence" value="ECO:0007669"/>
    <property type="project" value="InterPro"/>
</dbReference>
<proteinExistence type="inferred from homology"/>
<dbReference type="AlphaFoldDB" id="A0A8J8T2Q8"/>
<evidence type="ECO:0000256" key="1">
    <source>
        <dbReference type="ARBA" id="ARBA00010617"/>
    </source>
</evidence>
<dbReference type="InterPro" id="IPR036396">
    <property type="entry name" value="Cyt_P450_sf"/>
</dbReference>
<dbReference type="InterPro" id="IPR001128">
    <property type="entry name" value="Cyt_P450"/>
</dbReference>
<evidence type="ECO:0000313" key="9">
    <source>
        <dbReference type="EMBL" id="TNV80087.1"/>
    </source>
</evidence>
<feature type="binding site" description="axial binding residue" evidence="7">
    <location>
        <position position="460"/>
    </location>
    <ligand>
        <name>heme</name>
        <dbReference type="ChEBI" id="CHEBI:30413"/>
    </ligand>
    <ligandPart>
        <name>Fe</name>
        <dbReference type="ChEBI" id="CHEBI:18248"/>
    </ligandPart>
</feature>
<dbReference type="PANTHER" id="PTHR24291:SF50">
    <property type="entry name" value="BIFUNCTIONAL ALBAFLAVENONE MONOOXYGENASE_TERPENE SYNTHASE"/>
    <property type="match status" value="1"/>
</dbReference>
<evidence type="ECO:0000256" key="6">
    <source>
        <dbReference type="ARBA" id="ARBA00023033"/>
    </source>
</evidence>
<dbReference type="PANTHER" id="PTHR24291">
    <property type="entry name" value="CYTOCHROME P450 FAMILY 4"/>
    <property type="match status" value="1"/>
</dbReference>
<dbReference type="GO" id="GO:0016705">
    <property type="term" value="F:oxidoreductase activity, acting on paired donors, with incorporation or reduction of molecular oxygen"/>
    <property type="evidence" value="ECO:0007669"/>
    <property type="project" value="InterPro"/>
</dbReference>
<keyword evidence="4 8" id="KW-0560">Oxidoreductase</keyword>
<dbReference type="Pfam" id="PF00067">
    <property type="entry name" value="p450"/>
    <property type="match status" value="1"/>
</dbReference>
<dbReference type="OrthoDB" id="290742at2759"/>
<dbReference type="InterPro" id="IPR050196">
    <property type="entry name" value="Cytochrome_P450_Monoox"/>
</dbReference>
<dbReference type="Gene3D" id="1.10.630.10">
    <property type="entry name" value="Cytochrome P450"/>
    <property type="match status" value="1"/>
</dbReference>
<dbReference type="Proteomes" id="UP000785679">
    <property type="component" value="Unassembled WGS sequence"/>
</dbReference>
<evidence type="ECO:0000256" key="4">
    <source>
        <dbReference type="ARBA" id="ARBA00023002"/>
    </source>
</evidence>
<sequence>MHFYRKQGIPFHYNINLPIVGSFKSVKEYQKEYNPTNHPFIGWIKHHYFPNEEESKVPPFVGLLLGSKLRLMVNRPEIVEEMLITQNKYYDKHPGTAGIIDFVVGKSILFAESDLQWQQKRKVISSALYKDRLRGMIETIKNVAIQAIQQDWLLQKDQNGIQLEIVKIMQNLYMQVTLSCFFGHSLEVNPIVDQLVQGEHKKMRLGEAMQNTFELAMGRAHQPLLIVFRELIPFFITRRDRELKYNAQSMRTFIRNLINERRKAQESQATGGNVEYKDLLSILLSDPNFENDDAIVDECLTFFLAGSMTTASTTANTICYLIQNRETERKLRESLKQNFDNFADSSKTLQDLASEITLETLDLRGDEYLKYCFNESLRIEPPVPFSSSTCMTEEVTLGGNTLKKGEGFFHNCYQLHHNLDQWGPTHDRYIPERFDPAHIHEYPKRHPMSFLPFSGGKRVCVGKTFAEIAFKIVMPLVMKAFNKDGRIGEFVDKEHCTKKPHINGLQLKRSKIIINFNG</sequence>
<reference evidence="9" key="1">
    <citation type="submission" date="2019-06" db="EMBL/GenBank/DDBJ databases">
        <authorList>
            <person name="Zheng W."/>
        </authorList>
    </citation>
    <scope>NUCLEOTIDE SEQUENCE</scope>
    <source>
        <strain evidence="9">QDHG01</strain>
    </source>
</reference>
<dbReference type="InterPro" id="IPR017972">
    <property type="entry name" value="Cyt_P450_CS"/>
</dbReference>
<dbReference type="PRINTS" id="PR00463">
    <property type="entry name" value="EP450I"/>
</dbReference>
<keyword evidence="2 7" id="KW-0349">Heme</keyword>
<dbReference type="PRINTS" id="PR00385">
    <property type="entry name" value="P450"/>
</dbReference>
<organism evidence="9 10">
    <name type="scientific">Halteria grandinella</name>
    <dbReference type="NCBI Taxonomy" id="5974"/>
    <lineage>
        <taxon>Eukaryota</taxon>
        <taxon>Sar</taxon>
        <taxon>Alveolata</taxon>
        <taxon>Ciliophora</taxon>
        <taxon>Intramacronucleata</taxon>
        <taxon>Spirotrichea</taxon>
        <taxon>Stichotrichia</taxon>
        <taxon>Sporadotrichida</taxon>
        <taxon>Halteriidae</taxon>
        <taxon>Halteria</taxon>
    </lineage>
</organism>
<evidence type="ECO:0000256" key="8">
    <source>
        <dbReference type="RuleBase" id="RU000461"/>
    </source>
</evidence>
<gene>
    <name evidence="9" type="ORF">FGO68_gene16754</name>
</gene>
<accession>A0A8J8T2Q8</accession>
<evidence type="ECO:0000256" key="2">
    <source>
        <dbReference type="ARBA" id="ARBA00022617"/>
    </source>
</evidence>
<evidence type="ECO:0000256" key="3">
    <source>
        <dbReference type="ARBA" id="ARBA00022723"/>
    </source>
</evidence>
<dbReference type="SUPFAM" id="SSF48264">
    <property type="entry name" value="Cytochrome P450"/>
    <property type="match status" value="1"/>
</dbReference>
<dbReference type="GO" id="GO:0004497">
    <property type="term" value="F:monooxygenase activity"/>
    <property type="evidence" value="ECO:0007669"/>
    <property type="project" value="UniProtKB-KW"/>
</dbReference>
<dbReference type="CDD" id="cd00302">
    <property type="entry name" value="cytochrome_P450"/>
    <property type="match status" value="1"/>
</dbReference>
<keyword evidence="6 8" id="KW-0503">Monooxygenase</keyword>